<name>A0AAW1LAG9_POPJA</name>
<organism evidence="3 4">
    <name type="scientific">Popillia japonica</name>
    <name type="common">Japanese beetle</name>
    <dbReference type="NCBI Taxonomy" id="7064"/>
    <lineage>
        <taxon>Eukaryota</taxon>
        <taxon>Metazoa</taxon>
        <taxon>Ecdysozoa</taxon>
        <taxon>Arthropoda</taxon>
        <taxon>Hexapoda</taxon>
        <taxon>Insecta</taxon>
        <taxon>Pterygota</taxon>
        <taxon>Neoptera</taxon>
        <taxon>Endopterygota</taxon>
        <taxon>Coleoptera</taxon>
        <taxon>Polyphaga</taxon>
        <taxon>Scarabaeiformia</taxon>
        <taxon>Scarabaeidae</taxon>
        <taxon>Rutelinae</taxon>
        <taxon>Popillia</taxon>
    </lineage>
</organism>
<feature type="signal peptide" evidence="2">
    <location>
        <begin position="1"/>
        <end position="16"/>
    </location>
</feature>
<evidence type="ECO:0000256" key="2">
    <source>
        <dbReference type="SAM" id="SignalP"/>
    </source>
</evidence>
<dbReference type="EMBL" id="JASPKY010000140">
    <property type="protein sequence ID" value="KAK9730905.1"/>
    <property type="molecule type" value="Genomic_DNA"/>
</dbReference>
<accession>A0AAW1LAG9</accession>
<comment type="caution">
    <text evidence="3">The sequence shown here is derived from an EMBL/GenBank/DDBJ whole genome shotgun (WGS) entry which is preliminary data.</text>
</comment>
<evidence type="ECO:0000256" key="1">
    <source>
        <dbReference type="SAM" id="Phobius"/>
    </source>
</evidence>
<evidence type="ECO:0000313" key="4">
    <source>
        <dbReference type="Proteomes" id="UP001458880"/>
    </source>
</evidence>
<gene>
    <name evidence="3" type="ORF">QE152_g14093</name>
</gene>
<evidence type="ECO:0000313" key="3">
    <source>
        <dbReference type="EMBL" id="KAK9730905.1"/>
    </source>
</evidence>
<keyword evidence="4" id="KW-1185">Reference proteome</keyword>
<dbReference type="AlphaFoldDB" id="A0AAW1LAG9"/>
<reference evidence="3 4" key="1">
    <citation type="journal article" date="2024" name="BMC Genomics">
        <title>De novo assembly and annotation of Popillia japonica's genome with initial clues to its potential as an invasive pest.</title>
        <authorList>
            <person name="Cucini C."/>
            <person name="Boschi S."/>
            <person name="Funari R."/>
            <person name="Cardaioli E."/>
            <person name="Iannotti N."/>
            <person name="Marturano G."/>
            <person name="Paoli F."/>
            <person name="Bruttini M."/>
            <person name="Carapelli A."/>
            <person name="Frati F."/>
            <person name="Nardi F."/>
        </authorList>
    </citation>
    <scope>NUCLEOTIDE SEQUENCE [LARGE SCALE GENOMIC DNA]</scope>
    <source>
        <strain evidence="3">DMR45628</strain>
    </source>
</reference>
<protein>
    <submittedName>
        <fullName evidence="3">Uncharacterized protein</fullName>
    </submittedName>
</protein>
<keyword evidence="1" id="KW-0472">Membrane</keyword>
<sequence>MISILFLLCLIYLVPAQDLTLTADIKTLSELPLEKLLHVKNSLFVDDNISSDLNVDNITMLDNENNPNALALKTNTKDVKRLDKGDDSKDKGSIQSIFQISVTALAFLAFGGYLVCLVTQAINGKNGTQQVIVMDSLKRPIRYKQRPNIRYRTPSTRRPTIHRLKKRELQGNDEIDFEKLYEALISISEGYTNVHTSHWKTLKTYG</sequence>
<dbReference type="Proteomes" id="UP001458880">
    <property type="component" value="Unassembled WGS sequence"/>
</dbReference>
<feature type="transmembrane region" description="Helical" evidence="1">
    <location>
        <begin position="97"/>
        <end position="118"/>
    </location>
</feature>
<keyword evidence="1" id="KW-1133">Transmembrane helix</keyword>
<feature type="chain" id="PRO_5043373901" evidence="2">
    <location>
        <begin position="17"/>
        <end position="206"/>
    </location>
</feature>
<keyword evidence="2" id="KW-0732">Signal</keyword>
<proteinExistence type="predicted"/>
<keyword evidence="1" id="KW-0812">Transmembrane</keyword>